<organism evidence="1 2">
    <name type="scientific">Avena sativa</name>
    <name type="common">Oat</name>
    <dbReference type="NCBI Taxonomy" id="4498"/>
    <lineage>
        <taxon>Eukaryota</taxon>
        <taxon>Viridiplantae</taxon>
        <taxon>Streptophyta</taxon>
        <taxon>Embryophyta</taxon>
        <taxon>Tracheophyta</taxon>
        <taxon>Spermatophyta</taxon>
        <taxon>Magnoliopsida</taxon>
        <taxon>Liliopsida</taxon>
        <taxon>Poales</taxon>
        <taxon>Poaceae</taxon>
        <taxon>BOP clade</taxon>
        <taxon>Pooideae</taxon>
        <taxon>Poodae</taxon>
        <taxon>Poeae</taxon>
        <taxon>Poeae Chloroplast Group 1 (Aveneae type)</taxon>
        <taxon>Aveninae</taxon>
        <taxon>Avena</taxon>
    </lineage>
</organism>
<name>A0ACD5WCC8_AVESA</name>
<sequence length="476" mass="52531">MADADLTEYERLREENIRRNEVILASVRRNADELSAAIKASDPRSVLRRKADELPAAIKTSDPRSVLRRSLRLSQPPPDAHPTPPAPNPTPSRRRAPRKPKRRRRAPRRTTPGNAKPRSTTFSSSLASTILEAVSLSPGAAKLRAYDFDAGKELVLTPANVRTLLPSRILGLLVLPLVDRTMVAAGDNLGNIGFWHADPEPGAVVADGVFEYLPHRGPVAAIVAHPAMPHKIYSCSYKGEICLMDLEKENFNIIYSCQSPVISLCQAPDSASCIYVGDGSGELKLFDERMGKVSATWESHDNRINSIDFHPEKKHMIATSSTDKTTRIWDLRRLEKKKEDCLKVLEHSRSVQSAYFSPSGRMLATTSYEDTVQVFHGDDFDSLHIIKHNNQTGTWLSTFKAIWGWNDTDLFIGNMKRAIDVISVGSSGGGISASNSVCLESGHMTVIPCRFSAHPYKVGHLACASSNGKVFLWTRA</sequence>
<proteinExistence type="predicted"/>
<keyword evidence="2" id="KW-1185">Reference proteome</keyword>
<dbReference type="Proteomes" id="UP001732700">
    <property type="component" value="Chromosome 4A"/>
</dbReference>
<protein>
    <submittedName>
        <fullName evidence="1">Uncharacterized protein</fullName>
    </submittedName>
</protein>
<reference evidence="1" key="1">
    <citation type="submission" date="2021-05" db="EMBL/GenBank/DDBJ databases">
        <authorList>
            <person name="Scholz U."/>
            <person name="Mascher M."/>
            <person name="Fiebig A."/>
        </authorList>
    </citation>
    <scope>NUCLEOTIDE SEQUENCE [LARGE SCALE GENOMIC DNA]</scope>
</reference>
<evidence type="ECO:0000313" key="2">
    <source>
        <dbReference type="Proteomes" id="UP001732700"/>
    </source>
</evidence>
<reference evidence="1" key="2">
    <citation type="submission" date="2025-09" db="UniProtKB">
        <authorList>
            <consortium name="EnsemblPlants"/>
        </authorList>
    </citation>
    <scope>IDENTIFICATION</scope>
</reference>
<dbReference type="EnsemblPlants" id="AVESA.00010b.r2.4AG0612700.1">
    <property type="protein sequence ID" value="AVESA.00010b.r2.4AG0612700.1.CDS"/>
    <property type="gene ID" value="AVESA.00010b.r2.4AG0612700"/>
</dbReference>
<evidence type="ECO:0000313" key="1">
    <source>
        <dbReference type="EnsemblPlants" id="AVESA.00010b.r2.4AG0612700.1.CDS"/>
    </source>
</evidence>
<accession>A0ACD5WCC8</accession>